<dbReference type="HOGENOM" id="CLU_1343800_0_0_1"/>
<accession>M3A3A8</accession>
<dbReference type="GeneID" id="19337626"/>
<sequence>MAHHFTAQDIHQLGRRYNPTTTPSSAQISTIPPQSTPHPPPPPPQKFQPQSTLQTQIPGTEPPTDPLDLKSFLERTSPIGLHIINNRDFSTSNTHPSLCHLHPSHEIHFDNYPSPLTWDEYMNISEKLVQENSKYRLELKGIDSDIDEVSGRATVHMEIEIFGLSGTERMAGVSSVEWERDETGRWWAISAVGMRGSEIGGGFV</sequence>
<evidence type="ECO:0008006" key="4">
    <source>
        <dbReference type="Google" id="ProtNLM"/>
    </source>
</evidence>
<organism evidence="2 3">
    <name type="scientific">Pseudocercospora fijiensis (strain CIRAD86)</name>
    <name type="common">Black leaf streak disease fungus</name>
    <name type="synonym">Mycosphaerella fijiensis</name>
    <dbReference type="NCBI Taxonomy" id="383855"/>
    <lineage>
        <taxon>Eukaryota</taxon>
        <taxon>Fungi</taxon>
        <taxon>Dikarya</taxon>
        <taxon>Ascomycota</taxon>
        <taxon>Pezizomycotina</taxon>
        <taxon>Dothideomycetes</taxon>
        <taxon>Dothideomycetidae</taxon>
        <taxon>Mycosphaerellales</taxon>
        <taxon>Mycosphaerellaceae</taxon>
        <taxon>Pseudocercospora</taxon>
    </lineage>
</organism>
<proteinExistence type="predicted"/>
<evidence type="ECO:0000313" key="2">
    <source>
        <dbReference type="EMBL" id="EME79126.1"/>
    </source>
</evidence>
<dbReference type="RefSeq" id="XP_007929929.1">
    <property type="nucleotide sequence ID" value="XM_007931738.1"/>
</dbReference>
<reference evidence="2 3" key="1">
    <citation type="journal article" date="2012" name="PLoS Pathog.">
        <title>Diverse lifestyles and strategies of plant pathogenesis encoded in the genomes of eighteen Dothideomycetes fungi.</title>
        <authorList>
            <person name="Ohm R.A."/>
            <person name="Feau N."/>
            <person name="Henrissat B."/>
            <person name="Schoch C.L."/>
            <person name="Horwitz B.A."/>
            <person name="Barry K.W."/>
            <person name="Condon B.J."/>
            <person name="Copeland A.C."/>
            <person name="Dhillon B."/>
            <person name="Glaser F."/>
            <person name="Hesse C.N."/>
            <person name="Kosti I."/>
            <person name="LaButti K."/>
            <person name="Lindquist E.A."/>
            <person name="Lucas S."/>
            <person name="Salamov A.A."/>
            <person name="Bradshaw R.E."/>
            <person name="Ciuffetti L."/>
            <person name="Hamelin R.C."/>
            <person name="Kema G.H.J."/>
            <person name="Lawrence C."/>
            <person name="Scott J.A."/>
            <person name="Spatafora J.W."/>
            <person name="Turgeon B.G."/>
            <person name="de Wit P.J.G.M."/>
            <person name="Zhong S."/>
            <person name="Goodwin S.B."/>
            <person name="Grigoriev I.V."/>
        </authorList>
    </citation>
    <scope>NUCLEOTIDE SEQUENCE [LARGE SCALE GENOMIC DNA]</scope>
    <source>
        <strain evidence="2 3">CIRAD86</strain>
    </source>
</reference>
<dbReference type="KEGG" id="pfj:MYCFIDRAFT_212137"/>
<feature type="compositionally biased region" description="Pro residues" evidence="1">
    <location>
        <begin position="34"/>
        <end position="46"/>
    </location>
</feature>
<dbReference type="OrthoDB" id="3648675at2759"/>
<dbReference type="EMBL" id="KB446562">
    <property type="protein sequence ID" value="EME79126.1"/>
    <property type="molecule type" value="Genomic_DNA"/>
</dbReference>
<evidence type="ECO:0000313" key="3">
    <source>
        <dbReference type="Proteomes" id="UP000016932"/>
    </source>
</evidence>
<gene>
    <name evidence="2" type="ORF">MYCFIDRAFT_212137</name>
</gene>
<protein>
    <recommendedName>
        <fullName evidence="4">SnoaL-like domain-containing protein</fullName>
    </recommendedName>
</protein>
<evidence type="ECO:0000256" key="1">
    <source>
        <dbReference type="SAM" id="MobiDB-lite"/>
    </source>
</evidence>
<dbReference type="AlphaFoldDB" id="M3A3A8"/>
<feature type="compositionally biased region" description="Polar residues" evidence="1">
    <location>
        <begin position="18"/>
        <end position="31"/>
    </location>
</feature>
<name>M3A3A8_PSEFD</name>
<feature type="region of interest" description="Disordered" evidence="1">
    <location>
        <begin position="1"/>
        <end position="68"/>
    </location>
</feature>
<dbReference type="eggNOG" id="ENOG502RHXQ">
    <property type="taxonomic scope" value="Eukaryota"/>
</dbReference>
<keyword evidence="3" id="KW-1185">Reference proteome</keyword>
<dbReference type="Proteomes" id="UP000016932">
    <property type="component" value="Unassembled WGS sequence"/>
</dbReference>
<dbReference type="VEuPathDB" id="FungiDB:MYCFIDRAFT_212137"/>